<gene>
    <name evidence="1" type="ORF">PCOR1329_LOCUS36345</name>
</gene>
<proteinExistence type="predicted"/>
<evidence type="ECO:0000313" key="1">
    <source>
        <dbReference type="EMBL" id="CAK0841050.1"/>
    </source>
</evidence>
<accession>A0ABN9T8T5</accession>
<name>A0ABN9T8T5_9DINO</name>
<dbReference type="Proteomes" id="UP001189429">
    <property type="component" value="Unassembled WGS sequence"/>
</dbReference>
<sequence>MRFAEDAARVRKAQRFTGTRLCQWTCQLDRGLQVCFRELARALGQHGPRWTTAFDATALSGQQRGQVLRREGLGTTVFAEGMSHERALRGGELGVDATEQTVLAALRDAEPVAHPCGRALNAVGSLSPLLSGNW</sequence>
<comment type="caution">
    <text evidence="1">The sequence shown here is derived from an EMBL/GenBank/DDBJ whole genome shotgun (WGS) entry which is preliminary data.</text>
</comment>
<evidence type="ECO:0000313" key="2">
    <source>
        <dbReference type="Proteomes" id="UP001189429"/>
    </source>
</evidence>
<organism evidence="1 2">
    <name type="scientific">Prorocentrum cordatum</name>
    <dbReference type="NCBI Taxonomy" id="2364126"/>
    <lineage>
        <taxon>Eukaryota</taxon>
        <taxon>Sar</taxon>
        <taxon>Alveolata</taxon>
        <taxon>Dinophyceae</taxon>
        <taxon>Prorocentrales</taxon>
        <taxon>Prorocentraceae</taxon>
        <taxon>Prorocentrum</taxon>
    </lineage>
</organism>
<protein>
    <submittedName>
        <fullName evidence="1">Uncharacterized protein</fullName>
    </submittedName>
</protein>
<reference evidence="1" key="1">
    <citation type="submission" date="2023-10" db="EMBL/GenBank/DDBJ databases">
        <authorList>
            <person name="Chen Y."/>
            <person name="Shah S."/>
            <person name="Dougan E. K."/>
            <person name="Thang M."/>
            <person name="Chan C."/>
        </authorList>
    </citation>
    <scope>NUCLEOTIDE SEQUENCE [LARGE SCALE GENOMIC DNA]</scope>
</reference>
<keyword evidence="2" id="KW-1185">Reference proteome</keyword>
<dbReference type="EMBL" id="CAUYUJ010014423">
    <property type="protein sequence ID" value="CAK0841050.1"/>
    <property type="molecule type" value="Genomic_DNA"/>
</dbReference>